<dbReference type="FunFam" id="3.10.250.10:FF:000002">
    <property type="entry name" value="Scavenger receptor cysteine-rich type 1 protein M130"/>
    <property type="match status" value="1"/>
</dbReference>
<keyword evidence="3" id="KW-0732">Signal</keyword>
<dbReference type="InterPro" id="IPR036772">
    <property type="entry name" value="SRCR-like_dom_sf"/>
</dbReference>
<dbReference type="AlphaFoldDB" id="A0A8C9SK53"/>
<comment type="subcellular location">
    <subcellularLocation>
        <location evidence="1">Secreted</location>
    </subcellularLocation>
</comment>
<dbReference type="Gene3D" id="3.10.250.10">
    <property type="entry name" value="SRCR-like domain"/>
    <property type="match status" value="4"/>
</dbReference>
<organism evidence="10 11">
    <name type="scientific">Scleropages formosus</name>
    <name type="common">Asian bonytongue</name>
    <name type="synonym">Osteoglossum formosum</name>
    <dbReference type="NCBI Taxonomy" id="113540"/>
    <lineage>
        <taxon>Eukaryota</taxon>
        <taxon>Metazoa</taxon>
        <taxon>Chordata</taxon>
        <taxon>Craniata</taxon>
        <taxon>Vertebrata</taxon>
        <taxon>Euteleostomi</taxon>
        <taxon>Actinopterygii</taxon>
        <taxon>Neopterygii</taxon>
        <taxon>Teleostei</taxon>
        <taxon>Osteoglossocephala</taxon>
        <taxon>Osteoglossomorpha</taxon>
        <taxon>Osteoglossiformes</taxon>
        <taxon>Osteoglossidae</taxon>
        <taxon>Scleropages</taxon>
    </lineage>
</organism>
<keyword evidence="5 7" id="KW-1015">Disulfide bond</keyword>
<evidence type="ECO:0000256" key="2">
    <source>
        <dbReference type="ARBA" id="ARBA00022525"/>
    </source>
</evidence>
<dbReference type="OrthoDB" id="536948at2759"/>
<evidence type="ECO:0000259" key="9">
    <source>
        <dbReference type="PROSITE" id="PS50287"/>
    </source>
</evidence>
<evidence type="ECO:0000313" key="11">
    <source>
        <dbReference type="Proteomes" id="UP000694397"/>
    </source>
</evidence>
<proteinExistence type="predicted"/>
<evidence type="ECO:0000256" key="3">
    <source>
        <dbReference type="ARBA" id="ARBA00022729"/>
    </source>
</evidence>
<reference evidence="10" key="3">
    <citation type="submission" date="2025-09" db="UniProtKB">
        <authorList>
            <consortium name="Ensembl"/>
        </authorList>
    </citation>
    <scope>IDENTIFICATION</scope>
</reference>
<dbReference type="Ensembl" id="ENSSFOT00015062909.1">
    <property type="protein sequence ID" value="ENSSFOP00015038848.1"/>
    <property type="gene ID" value="ENSSFOG00015031172.1"/>
</dbReference>
<dbReference type="InterPro" id="IPR001190">
    <property type="entry name" value="SRCR"/>
</dbReference>
<name>A0A8C9SK53_SCLFO</name>
<evidence type="ECO:0000256" key="7">
    <source>
        <dbReference type="PROSITE-ProRule" id="PRU00196"/>
    </source>
</evidence>
<reference evidence="10" key="2">
    <citation type="submission" date="2025-08" db="UniProtKB">
        <authorList>
            <consortium name="Ensembl"/>
        </authorList>
    </citation>
    <scope>IDENTIFICATION</scope>
</reference>
<evidence type="ECO:0000313" key="10">
    <source>
        <dbReference type="Ensembl" id="ENSSFOP00015038848.1"/>
    </source>
</evidence>
<feature type="domain" description="SRCR" evidence="9">
    <location>
        <begin position="91"/>
        <end position="187"/>
    </location>
</feature>
<evidence type="ECO:0000256" key="1">
    <source>
        <dbReference type="ARBA" id="ARBA00004613"/>
    </source>
</evidence>
<feature type="disulfide bond" evidence="7">
    <location>
        <begin position="281"/>
        <end position="291"/>
    </location>
</feature>
<feature type="domain" description="SRCR" evidence="9">
    <location>
        <begin position="215"/>
        <end position="312"/>
    </location>
</feature>
<dbReference type="SUPFAM" id="SSF56487">
    <property type="entry name" value="SRCR-like"/>
    <property type="match status" value="4"/>
</dbReference>
<dbReference type="GeneTree" id="ENSGT00950000183145"/>
<dbReference type="PROSITE" id="PS50287">
    <property type="entry name" value="SRCR_2"/>
    <property type="match status" value="4"/>
</dbReference>
<dbReference type="SMART" id="SM00202">
    <property type="entry name" value="SR"/>
    <property type="match status" value="4"/>
</dbReference>
<keyword evidence="4" id="KW-0677">Repeat</keyword>
<feature type="disulfide bond" evidence="7">
    <location>
        <begin position="156"/>
        <end position="166"/>
    </location>
</feature>
<evidence type="ECO:0000256" key="5">
    <source>
        <dbReference type="ARBA" id="ARBA00023157"/>
    </source>
</evidence>
<reference evidence="10 11" key="1">
    <citation type="submission" date="2019-04" db="EMBL/GenBank/DDBJ databases">
        <authorList>
            <consortium name="Wellcome Sanger Institute Data Sharing"/>
        </authorList>
    </citation>
    <scope>NUCLEOTIDE SEQUENCE [LARGE SCALE GENOMIC DNA]</scope>
</reference>
<feature type="disulfide bond" evidence="7">
    <location>
        <begin position="548"/>
        <end position="558"/>
    </location>
</feature>
<feature type="disulfide bond" evidence="7">
    <location>
        <begin position="425"/>
        <end position="435"/>
    </location>
</feature>
<feature type="domain" description="SRCR" evidence="9">
    <location>
        <begin position="354"/>
        <end position="457"/>
    </location>
</feature>
<dbReference type="PRINTS" id="PR00258">
    <property type="entry name" value="SPERACTRCPTR"/>
</dbReference>
<keyword evidence="2" id="KW-0964">Secreted</keyword>
<dbReference type="FunFam" id="3.10.250.10:FF:000009">
    <property type="entry name" value="WC1"/>
    <property type="match status" value="2"/>
</dbReference>
<evidence type="ECO:0000256" key="4">
    <source>
        <dbReference type="ARBA" id="ARBA00022737"/>
    </source>
</evidence>
<protein>
    <recommendedName>
        <fullName evidence="9">SRCR domain-containing protein</fullName>
    </recommendedName>
</protein>
<evidence type="ECO:0000256" key="8">
    <source>
        <dbReference type="SAM" id="MobiDB-lite"/>
    </source>
</evidence>
<dbReference type="PANTHER" id="PTHR19331">
    <property type="entry name" value="SCAVENGER RECEPTOR DOMAIN-CONTAINING"/>
    <property type="match status" value="1"/>
</dbReference>
<sequence>MVCGLHLPYGVAGNRSLPGNTGHKAGGGGDTPRTGRPKRDSNPRPTRMQDLVQPTAPPLLKIFINNGITYLELKVCCCGHITSLFPGPDDLRLVNGSSPCSGTVEVYRWGQWGTVAQYNWDLNDAAVVCRQLGCALHRGSHFGQGEGPIWSKHFQCEGHESFLHECLTTDRPEENCTHGSGVGLICTGEFLIPKKNNCLNLTTLLILVFTGYTGLRLMNGPDRCSGRVQLRYKGKWGTVCNASWDMRASDVLCHQLKCGHAVGQAWFGEGSGPIWPDVFQCHGNETQLSQCAVSPWSRAACSHGQDVGVICSALSTYMPTTFEMIQRHVAFIFTGSSPQVSFLTLSAPVDHRSLRLMGGDGDCAGRLEVFHEGSWGTVCDDSWGLAEAQVACRQLRCGTALSRQNPVPAYFGPGSGPIWLGRLGCTGSESSLWDCPSARFEQQDCGHKEDDAGVTCAVQDWQFSSILTSSPLSPGPEDVRLVKGGSRCAGTVEVNREGQWGTVVQFYWDINDAEVVCRELDCGSAISAPRRAYFGEGSGQELLTEVSCNGTESTLSMCQSENANQIRAVDMIPAPHIYDAGVICSGR</sequence>
<feature type="domain" description="SRCR" evidence="9">
    <location>
        <begin position="479"/>
        <end position="585"/>
    </location>
</feature>
<dbReference type="Proteomes" id="UP000694397">
    <property type="component" value="Chromosome 8"/>
</dbReference>
<accession>A0A8C9SK53</accession>
<keyword evidence="6" id="KW-0325">Glycoprotein</keyword>
<evidence type="ECO:0000256" key="6">
    <source>
        <dbReference type="ARBA" id="ARBA00023180"/>
    </source>
</evidence>
<dbReference type="GO" id="GO:0016020">
    <property type="term" value="C:membrane"/>
    <property type="evidence" value="ECO:0007669"/>
    <property type="project" value="InterPro"/>
</dbReference>
<feature type="region of interest" description="Disordered" evidence="8">
    <location>
        <begin position="15"/>
        <end position="51"/>
    </location>
</feature>
<dbReference type="FunFam" id="3.10.250.10:FF:000031">
    <property type="entry name" value="RIKEN cDNA 5830411N06, isoform CRA_a"/>
    <property type="match status" value="1"/>
</dbReference>
<comment type="caution">
    <text evidence="7">Lacks conserved residue(s) required for the propagation of feature annotation.</text>
</comment>
<dbReference type="PANTHER" id="PTHR19331:SF22">
    <property type="entry name" value="DELETED IN MALIGNANT BRAIN TUMORS 1 PROTEIN"/>
    <property type="match status" value="1"/>
</dbReference>
<dbReference type="Pfam" id="PF00530">
    <property type="entry name" value="SRCR"/>
    <property type="match status" value="4"/>
</dbReference>
<keyword evidence="11" id="KW-1185">Reference proteome</keyword>